<name>A0ABV0ZA92_9TELE</name>
<evidence type="ECO:0000313" key="1">
    <source>
        <dbReference type="EMBL" id="MEQ2303010.1"/>
    </source>
</evidence>
<dbReference type="Proteomes" id="UP001469553">
    <property type="component" value="Unassembled WGS sequence"/>
</dbReference>
<reference evidence="1 2" key="1">
    <citation type="submission" date="2021-06" db="EMBL/GenBank/DDBJ databases">
        <authorList>
            <person name="Palmer J.M."/>
        </authorList>
    </citation>
    <scope>NUCLEOTIDE SEQUENCE [LARGE SCALE GENOMIC DNA]</scope>
    <source>
        <strain evidence="1 2">AS_MEX2019</strain>
        <tissue evidence="1">Muscle</tissue>
    </source>
</reference>
<accession>A0ABV0ZA92</accession>
<organism evidence="1 2">
    <name type="scientific">Ameca splendens</name>
    <dbReference type="NCBI Taxonomy" id="208324"/>
    <lineage>
        <taxon>Eukaryota</taxon>
        <taxon>Metazoa</taxon>
        <taxon>Chordata</taxon>
        <taxon>Craniata</taxon>
        <taxon>Vertebrata</taxon>
        <taxon>Euteleostomi</taxon>
        <taxon>Actinopterygii</taxon>
        <taxon>Neopterygii</taxon>
        <taxon>Teleostei</taxon>
        <taxon>Neoteleostei</taxon>
        <taxon>Acanthomorphata</taxon>
        <taxon>Ovalentaria</taxon>
        <taxon>Atherinomorphae</taxon>
        <taxon>Cyprinodontiformes</taxon>
        <taxon>Goodeidae</taxon>
        <taxon>Ameca</taxon>
    </lineage>
</organism>
<comment type="caution">
    <text evidence="1">The sequence shown here is derived from an EMBL/GenBank/DDBJ whole genome shotgun (WGS) entry which is preliminary data.</text>
</comment>
<protein>
    <submittedName>
        <fullName evidence="1">Uncharacterized protein</fullName>
    </submittedName>
</protein>
<proteinExistence type="predicted"/>
<evidence type="ECO:0000313" key="2">
    <source>
        <dbReference type="Proteomes" id="UP001469553"/>
    </source>
</evidence>
<keyword evidence="2" id="KW-1185">Reference proteome</keyword>
<gene>
    <name evidence="1" type="ORF">AMECASPLE_012425</name>
</gene>
<dbReference type="EMBL" id="JAHRIP010057208">
    <property type="protein sequence ID" value="MEQ2303010.1"/>
    <property type="molecule type" value="Genomic_DNA"/>
</dbReference>
<sequence length="68" mass="7445">MVLSASLPSIEQSRELRSCWLGPSSSFGYSKASSSMLGNRCMTTRAQGCFKALGAGEWWAALRRPFEP</sequence>